<accession>A0A7J8TFQ7</accession>
<organism evidence="1 2">
    <name type="scientific">Gossypium davidsonii</name>
    <name type="common">Davidson's cotton</name>
    <name type="synonym">Gossypium klotzschianum subsp. davidsonii</name>
    <dbReference type="NCBI Taxonomy" id="34287"/>
    <lineage>
        <taxon>Eukaryota</taxon>
        <taxon>Viridiplantae</taxon>
        <taxon>Streptophyta</taxon>
        <taxon>Embryophyta</taxon>
        <taxon>Tracheophyta</taxon>
        <taxon>Spermatophyta</taxon>
        <taxon>Magnoliopsida</taxon>
        <taxon>eudicotyledons</taxon>
        <taxon>Gunneridae</taxon>
        <taxon>Pentapetalae</taxon>
        <taxon>rosids</taxon>
        <taxon>malvids</taxon>
        <taxon>Malvales</taxon>
        <taxon>Malvaceae</taxon>
        <taxon>Malvoideae</taxon>
        <taxon>Gossypium</taxon>
    </lineage>
</organism>
<sequence length="47" mass="5441">MIIQESALKLYLILCKVEGLIEDECYRVLSKIPNHPIKCSFSLVYLL</sequence>
<name>A0A7J8TFQ7_GOSDV</name>
<evidence type="ECO:0000313" key="1">
    <source>
        <dbReference type="EMBL" id="MBA0636971.1"/>
    </source>
</evidence>
<protein>
    <submittedName>
        <fullName evidence="1">Uncharacterized protein</fullName>
    </submittedName>
</protein>
<comment type="caution">
    <text evidence="1">The sequence shown here is derived from an EMBL/GenBank/DDBJ whole genome shotgun (WGS) entry which is preliminary data.</text>
</comment>
<proteinExistence type="predicted"/>
<dbReference type="EMBL" id="JABFAC010247619">
    <property type="protein sequence ID" value="MBA0636971.1"/>
    <property type="molecule type" value="Genomic_DNA"/>
</dbReference>
<gene>
    <name evidence="1" type="ORF">Godav_000138</name>
</gene>
<evidence type="ECO:0000313" key="2">
    <source>
        <dbReference type="Proteomes" id="UP000593561"/>
    </source>
</evidence>
<dbReference type="AlphaFoldDB" id="A0A7J8TFQ7"/>
<keyword evidence="2" id="KW-1185">Reference proteome</keyword>
<reference evidence="1 2" key="1">
    <citation type="journal article" date="2019" name="Genome Biol. Evol.">
        <title>Insights into the evolution of the New World diploid cottons (Gossypium, subgenus Houzingenia) based on genome sequencing.</title>
        <authorList>
            <person name="Grover C.E."/>
            <person name="Arick M.A. 2nd"/>
            <person name="Thrash A."/>
            <person name="Conover J.L."/>
            <person name="Sanders W.S."/>
            <person name="Peterson D.G."/>
            <person name="Frelichowski J.E."/>
            <person name="Scheffler J.A."/>
            <person name="Scheffler B.E."/>
            <person name="Wendel J.F."/>
        </authorList>
    </citation>
    <scope>NUCLEOTIDE SEQUENCE [LARGE SCALE GENOMIC DNA]</scope>
    <source>
        <strain evidence="1">27</strain>
        <tissue evidence="1">Leaf</tissue>
    </source>
</reference>
<dbReference type="Proteomes" id="UP000593561">
    <property type="component" value="Unassembled WGS sequence"/>
</dbReference>
<feature type="non-terminal residue" evidence="1">
    <location>
        <position position="47"/>
    </location>
</feature>